<dbReference type="InterPro" id="IPR051199">
    <property type="entry name" value="LPS_LOS_Heptosyltrfase"/>
</dbReference>
<dbReference type="Pfam" id="PF01075">
    <property type="entry name" value="Glyco_transf_9"/>
    <property type="match status" value="1"/>
</dbReference>
<dbReference type="CDD" id="cd03789">
    <property type="entry name" value="GT9_LPS_heptosyltransferase"/>
    <property type="match status" value="1"/>
</dbReference>
<dbReference type="STRING" id="431306.AGA_2139"/>
<dbReference type="AlphaFoldDB" id="A0A0U5F5C5"/>
<evidence type="ECO:0000313" key="5">
    <source>
        <dbReference type="Proteomes" id="UP000068250"/>
    </source>
</evidence>
<evidence type="ECO:0000313" key="4">
    <source>
        <dbReference type="EMBL" id="NHO39167.1"/>
    </source>
</evidence>
<accession>A0A0U5F5C5</accession>
<gene>
    <name evidence="3" type="primary">rfaF</name>
    <name evidence="3" type="ORF">AGA_2139</name>
    <name evidence="4" type="ORF">GOB80_05600</name>
</gene>
<dbReference type="Gene3D" id="3.40.50.2000">
    <property type="entry name" value="Glycogen Phosphorylase B"/>
    <property type="match status" value="2"/>
</dbReference>
<proteinExistence type="predicted"/>
<sequence>MRILFITATRLGDAVLSTGILNALLQQWPKARITVACGPVAAGLFRHMPGLDQVLVMRKRTYDRHWLDLWKACVPTRWDMTVDLRGSIITFFLRSGRRLVMRGGRRPGRRVEHLGAVLGLSPAPLPTVWLNAADQQVAARIIPPSSSSAPIIALGPTANWSGKIWPTAHYAPLWQQLAAAYPSARPAIFYGPGPQEAALAQPVLEALPHAIDAGGRFELTETAAMLARCALYIGNDSGLMHLAAAAGTPTLGLFGPSRASEYAPSGRVTRWVEAPGPEGHAPIAALSVERVASAALALLRETQP</sequence>
<dbReference type="EMBL" id="LN609302">
    <property type="protein sequence ID" value="CEF56709.1"/>
    <property type="molecule type" value="Genomic_DNA"/>
</dbReference>
<dbReference type="OrthoDB" id="9797795at2"/>
<reference evidence="5" key="2">
    <citation type="submission" date="2014-09" db="EMBL/GenBank/DDBJ databases">
        <authorList>
            <person name="Illeghems K.G."/>
        </authorList>
    </citation>
    <scope>NUCLEOTIDE SEQUENCE [LARGE SCALE GENOMIC DNA]</scope>
    <source>
        <strain evidence="5">LMG 23848T</strain>
    </source>
</reference>
<evidence type="ECO:0000313" key="6">
    <source>
        <dbReference type="Proteomes" id="UP000657200"/>
    </source>
</evidence>
<dbReference type="PANTHER" id="PTHR30160">
    <property type="entry name" value="TETRAACYLDISACCHARIDE 4'-KINASE-RELATED"/>
    <property type="match status" value="1"/>
</dbReference>
<organism evidence="3 5">
    <name type="scientific">Acetobacter ghanensis</name>
    <dbReference type="NCBI Taxonomy" id="431306"/>
    <lineage>
        <taxon>Bacteria</taxon>
        <taxon>Pseudomonadati</taxon>
        <taxon>Pseudomonadota</taxon>
        <taxon>Alphaproteobacteria</taxon>
        <taxon>Acetobacterales</taxon>
        <taxon>Acetobacteraceae</taxon>
        <taxon>Acetobacter</taxon>
    </lineage>
</organism>
<evidence type="ECO:0000313" key="3">
    <source>
        <dbReference type="EMBL" id="CEF56709.1"/>
    </source>
</evidence>
<dbReference type="PATRIC" id="fig|431306.5.peg.2208"/>
<dbReference type="EMBL" id="WOTE01000002">
    <property type="protein sequence ID" value="NHO39167.1"/>
    <property type="molecule type" value="Genomic_DNA"/>
</dbReference>
<dbReference type="SUPFAM" id="SSF53756">
    <property type="entry name" value="UDP-Glycosyltransferase/glycogen phosphorylase"/>
    <property type="match status" value="1"/>
</dbReference>
<dbReference type="GO" id="GO:0008713">
    <property type="term" value="F:ADP-heptose-lipopolysaccharide heptosyltransferase activity"/>
    <property type="evidence" value="ECO:0007669"/>
    <property type="project" value="TreeGrafter"/>
</dbReference>
<dbReference type="RefSeq" id="WP_059024191.1">
    <property type="nucleotide sequence ID" value="NZ_LN609302.1"/>
</dbReference>
<dbReference type="InterPro" id="IPR002201">
    <property type="entry name" value="Glyco_trans_9"/>
</dbReference>
<protein>
    <submittedName>
        <fullName evidence="3">Glycosyl transferase family protein</fullName>
        <ecNumber evidence="3">2.-.-.-</ecNumber>
    </submittedName>
    <submittedName>
        <fullName evidence="4">Glycosyltransferase family 9 protein</fullName>
    </submittedName>
</protein>
<name>A0A0U5F5C5_9PROT</name>
<reference evidence="3" key="1">
    <citation type="submission" date="2014-09" db="EMBL/GenBank/DDBJ databases">
        <authorList>
            <person name="Magalhaes I.L.F."/>
            <person name="Oliveira U."/>
            <person name="Santos F.R."/>
            <person name="Vidigal T.H.D.A."/>
            <person name="Brescovit A.D."/>
            <person name="Santos A.J."/>
        </authorList>
    </citation>
    <scope>NUCLEOTIDE SEQUENCE</scope>
    <source>
        <strain evidence="3">LMG 23848T</strain>
    </source>
</reference>
<evidence type="ECO:0000256" key="1">
    <source>
        <dbReference type="ARBA" id="ARBA00022676"/>
    </source>
</evidence>
<keyword evidence="1" id="KW-0328">Glycosyltransferase</keyword>
<dbReference type="EC" id="2.-.-.-" evidence="3"/>
<dbReference type="Proteomes" id="UP000068250">
    <property type="component" value="Chromosome I"/>
</dbReference>
<evidence type="ECO:0000256" key="2">
    <source>
        <dbReference type="ARBA" id="ARBA00022679"/>
    </source>
</evidence>
<dbReference type="Proteomes" id="UP000657200">
    <property type="component" value="Unassembled WGS sequence"/>
</dbReference>
<keyword evidence="6" id="KW-1185">Reference proteome</keyword>
<keyword evidence="2 3" id="KW-0808">Transferase</keyword>
<reference evidence="4 6" key="3">
    <citation type="journal article" date="2020" name="Int. J. Syst. Evol. Microbiol.">
        <title>Novel acetic acid bacteria from cider fermentations: Acetobacter conturbans sp. nov. and Acetobacter fallax sp. nov.</title>
        <authorList>
            <person name="Sombolestani A.S."/>
            <person name="Cleenwerck I."/>
            <person name="Cnockaert M."/>
            <person name="Borremans W."/>
            <person name="Wieme A.D."/>
            <person name="De Vuyst L."/>
            <person name="Vandamme P."/>
        </authorList>
    </citation>
    <scope>NUCLEOTIDE SEQUENCE [LARGE SCALE GENOMIC DNA]</scope>
    <source>
        <strain evidence="4 6">LMG 23848</strain>
    </source>
</reference>
<dbReference type="GO" id="GO:0005829">
    <property type="term" value="C:cytosol"/>
    <property type="evidence" value="ECO:0007669"/>
    <property type="project" value="TreeGrafter"/>
</dbReference>
<dbReference type="GO" id="GO:0009244">
    <property type="term" value="P:lipopolysaccharide core region biosynthetic process"/>
    <property type="evidence" value="ECO:0007669"/>
    <property type="project" value="TreeGrafter"/>
</dbReference>